<feature type="compositionally biased region" description="Low complexity" evidence="1">
    <location>
        <begin position="1143"/>
        <end position="1158"/>
    </location>
</feature>
<feature type="region of interest" description="Disordered" evidence="1">
    <location>
        <begin position="1692"/>
        <end position="1721"/>
    </location>
</feature>
<protein>
    <recommendedName>
        <fullName evidence="2">START domain-containing protein</fullName>
    </recommendedName>
</protein>
<dbReference type="GO" id="GO:0005737">
    <property type="term" value="C:cytoplasm"/>
    <property type="evidence" value="ECO:0007669"/>
    <property type="project" value="UniProtKB-ARBA"/>
</dbReference>
<reference evidence="3 4" key="1">
    <citation type="journal article" date="2019" name="Nat. Ecol. Evol.">
        <title>Megaphylogeny resolves global patterns of mushroom evolution.</title>
        <authorList>
            <person name="Varga T."/>
            <person name="Krizsan K."/>
            <person name="Foldi C."/>
            <person name="Dima B."/>
            <person name="Sanchez-Garcia M."/>
            <person name="Sanchez-Ramirez S."/>
            <person name="Szollosi G.J."/>
            <person name="Szarkandi J.G."/>
            <person name="Papp V."/>
            <person name="Albert L."/>
            <person name="Andreopoulos W."/>
            <person name="Angelini C."/>
            <person name="Antonin V."/>
            <person name="Barry K.W."/>
            <person name="Bougher N.L."/>
            <person name="Buchanan P."/>
            <person name="Buyck B."/>
            <person name="Bense V."/>
            <person name="Catcheside P."/>
            <person name="Chovatia M."/>
            <person name="Cooper J."/>
            <person name="Damon W."/>
            <person name="Desjardin D."/>
            <person name="Finy P."/>
            <person name="Geml J."/>
            <person name="Haridas S."/>
            <person name="Hughes K."/>
            <person name="Justo A."/>
            <person name="Karasinski D."/>
            <person name="Kautmanova I."/>
            <person name="Kiss B."/>
            <person name="Kocsube S."/>
            <person name="Kotiranta H."/>
            <person name="LaButti K.M."/>
            <person name="Lechner B.E."/>
            <person name="Liimatainen K."/>
            <person name="Lipzen A."/>
            <person name="Lukacs Z."/>
            <person name="Mihaltcheva S."/>
            <person name="Morgado L.N."/>
            <person name="Niskanen T."/>
            <person name="Noordeloos M.E."/>
            <person name="Ohm R.A."/>
            <person name="Ortiz-Santana B."/>
            <person name="Ovrebo C."/>
            <person name="Racz N."/>
            <person name="Riley R."/>
            <person name="Savchenko A."/>
            <person name="Shiryaev A."/>
            <person name="Soop K."/>
            <person name="Spirin V."/>
            <person name="Szebenyi C."/>
            <person name="Tomsovsky M."/>
            <person name="Tulloss R.E."/>
            <person name="Uehling J."/>
            <person name="Grigoriev I.V."/>
            <person name="Vagvolgyi C."/>
            <person name="Papp T."/>
            <person name="Martin F.M."/>
            <person name="Miettinen O."/>
            <person name="Hibbett D.S."/>
            <person name="Nagy L.G."/>
        </authorList>
    </citation>
    <scope>NUCLEOTIDE SEQUENCE [LARGE SCALE GENOMIC DNA]</scope>
    <source>
        <strain evidence="3 4">CBS 309.79</strain>
    </source>
</reference>
<feature type="region of interest" description="Disordered" evidence="1">
    <location>
        <begin position="32"/>
        <end position="69"/>
    </location>
</feature>
<dbReference type="PANTHER" id="PTHR19308:SF54">
    <property type="entry name" value="START DOMAIN-CONTAINING PROTEIN"/>
    <property type="match status" value="1"/>
</dbReference>
<proteinExistence type="predicted"/>
<feature type="compositionally biased region" description="Gly residues" evidence="1">
    <location>
        <begin position="1292"/>
        <end position="1304"/>
    </location>
</feature>
<accession>A0A5C3QLH7</accession>
<dbReference type="CDD" id="cd00177">
    <property type="entry name" value="START"/>
    <property type="match status" value="1"/>
</dbReference>
<sequence>MSDASRLHNSWHTSLKDAEARFKRLLTSSTPSEWKRVSPTADSNVSKTESGTSLRQRPSHPNHQQDVGDVVVYRKLNSKTGDDVYRLVLEVPLPDGESTSPALEAWHAVLATPELRKEWDPAVEESQLLEVFDRTTRVCKTNYTLGWPANPRDAVTICRTFHDATTVIYISTSLPRSPDEPAYLRPCPPYVRSHVTLQAWCIQLIQLPTHSPDRTSAKLRLTSFHQHNLKSLWTNSNTTLTQQLSAMTIGLTRCVAKRKHRVPIIVGSGNGVSLEKMKFAVDREALEVDYSIIPADDDSTSHSANVDSTEATEFAKTVEEVREQRRLTRSVEFVLPSSEGWDVQVSTKASSEVVQSLPWSAHAFKRNSSHVHNPLSPSSPSTVDEFDQIVLRITHSALPDDHSLLRVRLVVEISASGTGTSTGSRKGPIGLRLNGLPQTVKAVEERDPSSRSLPAPLDMGLNGAGAQSTIFSNGMMAAESSGASSVSASSSSMRVKPAHLGMSGVERSAVAEKSVLGRVKRNYIYFSSLLQEPEAKWKRTTDARGVAITQLDSIDPTLVVYRAEATFVGVTMWDLYATLAAPGAKVVYDKQHEDAVLLEDVNELTELWQWKYKPAWPANARDAVVLRTVYKSPTTIHVFSFSISSEPSDSQLFPTAPSASLSPAIIRTQIDLQGWAIEALSPTTTSLTLLEQSDPKGWTNKVTTTPGQMVNYLAGIGEFAIKCGGPPMVNRLSGGRKREVRYEHEKRSFKVEYEGAVGRRAGVNGQLPSASSSTEEDNTSPMIECEIRSLDIVIDPPPQSVTCLRRHRISAAGGGLWITIVHDAVFVGDERVLVVIRRGHNVGTGTGTVKGDRDRDRGLVMVNGARVPVDVEEMSETEIKSMTRQKRVKPPRVPLDQPPVVNAVRKRKIEWDASSSDGTLLSSSPPEGSSIQQKSETTWATAPLTSSPLARFFTYAVDQATQSTQQAVAAITPGAVDVPSPDKPPMQHALDAFAWAQYAYSHSSSSNISSSSPSSSSSSPEGWTFVSDKQGIVVGRALDPRISRNIHVHTASKVIQGVSAEEIAGVVSEFECRKKWDDRLGEARPLLSFGAGAGTAFVTSRAGFPFRDRGLYLANAQVRVNGMSAPVLGRTRSGSGSAGGGVTRVPSTASDTTSSSTSGGNRSILFHVSASYNPSGAAEFNPTKYNSYALPIGRVFIDAWVLETLDPYTKENYAIPSTRCTRYVAVDYAGSIPYAANVGINATLPRSSILAVEAYFTARSGAGSVPMTRLPAAGALVVERGGRGGSGDRRGSAGGAGSGGVGGGFGSAGVNDGAGWRMRRRDESRVLVGTRFWTEDGRYRSVILVKMDKGGKVRGKSLLRGSTLLSTPTSTPTKGTRTPLSESTFVPPDTPPAAPTPDSMTTPTMPSLSPTTALPTLQLSPSPASTSISGLRARSSSSAFTVKGELRQATDLVVGEIVLDSKLYPKGYTVHVESRLLGSRDNGKVDLGNVFSPESSSSASSLSTSMPDHASSSFTSALPISYTVYSLPPSPHHSSGDRATRHLIRLTLPTAQYQISTVEDPLTGEVRGAPTRPAWLVDMQEGGVGAVVGVEVRGCVVDSAARGAGKKGTKGVLVKNEKESLGALGRDELVDERVGMMPVLSRVFAESELEPTADLDLERANAGVPMPEELKSPVAINVDMLDPVARMMLFSSKEDSSEQEAEGGSGTRTPQDASGTPLLSPELLLGPVAQSSSAGLLGFFQSRFAPARSISSYSGEGAEGEEGALAAGSRKASSVFSFGDFSLPGAFSAGSSASSPVAPEEEGITIASKSKSKSISKDKGKGKGKARSSASLGHRQYSLGTVLVVGLICFLVGSLLRSLISPADFVFVRESDGYERGHGHGHRTGVVGTREGGGHDPGLRDGHDGIGGLGSDGGPGSVGGGVSPNPLDTLVQQDTSDSDSGGWREIRRLVEMKYVWGGWDLQVAVVRRPG</sequence>
<name>A0A5C3QLH7_9AGAR</name>
<feature type="domain" description="START" evidence="2">
    <location>
        <begin position="537"/>
        <end position="711"/>
    </location>
</feature>
<feature type="compositionally biased region" description="Low complexity" evidence="1">
    <location>
        <begin position="1492"/>
        <end position="1505"/>
    </location>
</feature>
<dbReference type="OrthoDB" id="196858at2759"/>
<feature type="region of interest" description="Disordered" evidence="1">
    <location>
        <begin position="1281"/>
        <end position="1304"/>
    </location>
</feature>
<dbReference type="PANTHER" id="PTHR19308">
    <property type="entry name" value="PHOSPHATIDYLCHOLINE TRANSFER PROTEIN"/>
    <property type="match status" value="1"/>
</dbReference>
<feature type="compositionally biased region" description="Low complexity" evidence="1">
    <location>
        <begin position="915"/>
        <end position="924"/>
    </location>
</feature>
<feature type="compositionally biased region" description="Gly residues" evidence="1">
    <location>
        <begin position="1905"/>
        <end position="1922"/>
    </location>
</feature>
<evidence type="ECO:0000256" key="1">
    <source>
        <dbReference type="SAM" id="MobiDB-lite"/>
    </source>
</evidence>
<evidence type="ECO:0000313" key="3">
    <source>
        <dbReference type="EMBL" id="TFL02198.1"/>
    </source>
</evidence>
<dbReference type="InterPro" id="IPR002913">
    <property type="entry name" value="START_lipid-bd_dom"/>
</dbReference>
<feature type="region of interest" description="Disordered" evidence="1">
    <location>
        <begin position="1488"/>
        <end position="1508"/>
    </location>
</feature>
<feature type="compositionally biased region" description="Polar residues" evidence="1">
    <location>
        <begin position="925"/>
        <end position="939"/>
    </location>
</feature>
<feature type="compositionally biased region" description="Basic and acidic residues" evidence="1">
    <location>
        <begin position="1281"/>
        <end position="1291"/>
    </location>
</feature>
<feature type="compositionally biased region" description="Low complexity" evidence="1">
    <location>
        <begin position="1362"/>
        <end position="1380"/>
    </location>
</feature>
<gene>
    <name evidence="3" type="ORF">BDV98DRAFT_649771</name>
</gene>
<evidence type="ECO:0000259" key="2">
    <source>
        <dbReference type="PROSITE" id="PS50848"/>
    </source>
</evidence>
<feature type="compositionally biased region" description="Basic and acidic residues" evidence="1">
    <location>
        <begin position="1892"/>
        <end position="1904"/>
    </location>
</feature>
<dbReference type="Pfam" id="PF01852">
    <property type="entry name" value="START"/>
    <property type="match status" value="2"/>
</dbReference>
<dbReference type="GO" id="GO:0008289">
    <property type="term" value="F:lipid binding"/>
    <property type="evidence" value="ECO:0007669"/>
    <property type="project" value="InterPro"/>
</dbReference>
<evidence type="ECO:0000313" key="4">
    <source>
        <dbReference type="Proteomes" id="UP000305067"/>
    </source>
</evidence>
<dbReference type="Gene3D" id="3.30.530.20">
    <property type="match status" value="3"/>
</dbReference>
<feature type="region of interest" description="Disordered" evidence="1">
    <location>
        <begin position="1362"/>
        <end position="1430"/>
    </location>
</feature>
<organism evidence="3 4">
    <name type="scientific">Pterulicium gracile</name>
    <dbReference type="NCBI Taxonomy" id="1884261"/>
    <lineage>
        <taxon>Eukaryota</taxon>
        <taxon>Fungi</taxon>
        <taxon>Dikarya</taxon>
        <taxon>Basidiomycota</taxon>
        <taxon>Agaricomycotina</taxon>
        <taxon>Agaricomycetes</taxon>
        <taxon>Agaricomycetidae</taxon>
        <taxon>Agaricales</taxon>
        <taxon>Pleurotineae</taxon>
        <taxon>Pterulaceae</taxon>
        <taxon>Pterulicium</taxon>
    </lineage>
</organism>
<feature type="region of interest" description="Disordered" evidence="1">
    <location>
        <begin position="1877"/>
        <end position="1941"/>
    </location>
</feature>
<dbReference type="STRING" id="1884261.A0A5C3QLH7"/>
<dbReference type="InterPro" id="IPR023393">
    <property type="entry name" value="START-like_dom_sf"/>
</dbReference>
<dbReference type="SUPFAM" id="SSF55961">
    <property type="entry name" value="Bet v1-like"/>
    <property type="match status" value="3"/>
</dbReference>
<feature type="compositionally biased region" description="Polar residues" evidence="1">
    <location>
        <begin position="40"/>
        <end position="65"/>
    </location>
</feature>
<feature type="compositionally biased region" description="Low complexity" evidence="1">
    <location>
        <begin position="1396"/>
        <end position="1430"/>
    </location>
</feature>
<keyword evidence="4" id="KW-1185">Reference proteome</keyword>
<feature type="compositionally biased region" description="Polar residues" evidence="1">
    <location>
        <begin position="1930"/>
        <end position="1939"/>
    </location>
</feature>
<dbReference type="Proteomes" id="UP000305067">
    <property type="component" value="Unassembled WGS sequence"/>
</dbReference>
<dbReference type="InterPro" id="IPR051213">
    <property type="entry name" value="START_lipid_transfer"/>
</dbReference>
<feature type="region of interest" description="Disordered" evidence="1">
    <location>
        <begin position="915"/>
        <end position="939"/>
    </location>
</feature>
<dbReference type="PROSITE" id="PS50848">
    <property type="entry name" value="START"/>
    <property type="match status" value="1"/>
</dbReference>
<dbReference type="EMBL" id="ML178823">
    <property type="protein sequence ID" value="TFL02198.1"/>
    <property type="molecule type" value="Genomic_DNA"/>
</dbReference>
<feature type="region of interest" description="Disordered" evidence="1">
    <location>
        <begin position="1129"/>
        <end position="1159"/>
    </location>
</feature>
<feature type="region of interest" description="Disordered" evidence="1">
    <location>
        <begin position="1790"/>
        <end position="1830"/>
    </location>
</feature>